<dbReference type="AlphaFoldDB" id="A0AA38C2R8"/>
<dbReference type="Proteomes" id="UP000824469">
    <property type="component" value="Unassembled WGS sequence"/>
</dbReference>
<evidence type="ECO:0000313" key="7">
    <source>
        <dbReference type="EMBL" id="KAH9289979.1"/>
    </source>
</evidence>
<feature type="transmembrane region" description="Helical" evidence="6">
    <location>
        <begin position="153"/>
        <end position="171"/>
    </location>
</feature>
<feature type="transmembrane region" description="Helical" evidence="6">
    <location>
        <begin position="112"/>
        <end position="133"/>
    </location>
</feature>
<dbReference type="SUPFAM" id="SSF103473">
    <property type="entry name" value="MFS general substrate transporter"/>
    <property type="match status" value="1"/>
</dbReference>
<proteinExistence type="inferred from homology"/>
<dbReference type="Gene3D" id="1.20.1250.20">
    <property type="entry name" value="MFS general substrate transporter like domains"/>
    <property type="match status" value="1"/>
</dbReference>
<accession>A0AA38C2R8</accession>
<dbReference type="OMA" id="WANLVIY"/>
<dbReference type="InterPro" id="IPR000109">
    <property type="entry name" value="POT_fam"/>
</dbReference>
<evidence type="ECO:0000256" key="5">
    <source>
        <dbReference type="ARBA" id="ARBA00023136"/>
    </source>
</evidence>
<comment type="similarity">
    <text evidence="2">Belongs to the major facilitator superfamily. Proton-dependent oligopeptide transporter (POT/PTR) (TC 2.A.17) family.</text>
</comment>
<feature type="transmembrane region" description="Helical" evidence="6">
    <location>
        <begin position="228"/>
        <end position="248"/>
    </location>
</feature>
<feature type="transmembrane region" description="Helical" evidence="6">
    <location>
        <begin position="87"/>
        <end position="105"/>
    </location>
</feature>
<evidence type="ECO:0000313" key="8">
    <source>
        <dbReference type="Proteomes" id="UP000824469"/>
    </source>
</evidence>
<evidence type="ECO:0000256" key="6">
    <source>
        <dbReference type="SAM" id="Phobius"/>
    </source>
</evidence>
<keyword evidence="8" id="KW-1185">Reference proteome</keyword>
<dbReference type="GO" id="GO:0022857">
    <property type="term" value="F:transmembrane transporter activity"/>
    <property type="evidence" value="ECO:0007669"/>
    <property type="project" value="InterPro"/>
</dbReference>
<protein>
    <recommendedName>
        <fullName evidence="9">Protein NRT1/ PTR FAMILY 5.2-like</fullName>
    </recommendedName>
</protein>
<dbReference type="Pfam" id="PF00854">
    <property type="entry name" value="PTR2"/>
    <property type="match status" value="1"/>
</dbReference>
<name>A0AA38C2R8_TAXCH</name>
<reference evidence="7 8" key="1">
    <citation type="journal article" date="2021" name="Nat. Plants">
        <title>The Taxus genome provides insights into paclitaxel biosynthesis.</title>
        <authorList>
            <person name="Xiong X."/>
            <person name="Gou J."/>
            <person name="Liao Q."/>
            <person name="Li Y."/>
            <person name="Zhou Q."/>
            <person name="Bi G."/>
            <person name="Li C."/>
            <person name="Du R."/>
            <person name="Wang X."/>
            <person name="Sun T."/>
            <person name="Guo L."/>
            <person name="Liang H."/>
            <person name="Lu P."/>
            <person name="Wu Y."/>
            <person name="Zhang Z."/>
            <person name="Ro D.K."/>
            <person name="Shang Y."/>
            <person name="Huang S."/>
            <person name="Yan J."/>
        </authorList>
    </citation>
    <scope>NUCLEOTIDE SEQUENCE [LARGE SCALE GENOMIC DNA]</scope>
    <source>
        <strain evidence="7">Ta-2019</strain>
    </source>
</reference>
<comment type="caution">
    <text evidence="7">The sequence shown here is derived from an EMBL/GenBank/DDBJ whole genome shotgun (WGS) entry which is preliminary data.</text>
</comment>
<dbReference type="PANTHER" id="PTHR11654">
    <property type="entry name" value="OLIGOPEPTIDE TRANSPORTER-RELATED"/>
    <property type="match status" value="1"/>
</dbReference>
<organism evidence="7 8">
    <name type="scientific">Taxus chinensis</name>
    <name type="common">Chinese yew</name>
    <name type="synonym">Taxus wallichiana var. chinensis</name>
    <dbReference type="NCBI Taxonomy" id="29808"/>
    <lineage>
        <taxon>Eukaryota</taxon>
        <taxon>Viridiplantae</taxon>
        <taxon>Streptophyta</taxon>
        <taxon>Embryophyta</taxon>
        <taxon>Tracheophyta</taxon>
        <taxon>Spermatophyta</taxon>
        <taxon>Pinopsida</taxon>
        <taxon>Pinidae</taxon>
        <taxon>Conifers II</taxon>
        <taxon>Cupressales</taxon>
        <taxon>Taxaceae</taxon>
        <taxon>Taxus</taxon>
    </lineage>
</organism>
<comment type="subcellular location">
    <subcellularLocation>
        <location evidence="1">Membrane</location>
        <topology evidence="1">Multi-pass membrane protein</topology>
    </subcellularLocation>
</comment>
<sequence>MVSDQVPKMVTSTEEAEAETENFALDGSVDLRGRPVLRAKTGGIKACSFIVGYEFCERLAFGGIWANLVIYLTSKLHEGTVSASRNVTNWTGVMWIIPIFGAYIADTHWGRYWTFLVFAFVYIVGIGLLTLAVSLTSLRPPACPSGEGCEKASGLQIGIFYLALYLLAVGAGGTKPNISTFGADQFDEFHPKEKSHKNHFFNWWMFTIFLGTLFGKTFLIYIEDNVSWGVSYGVITAALITSVIIFLIGTPFYRHKIRAGSPLKRMAKVFMRVVTNWKVKVPSDPSKLYEVDSKEYVARGRYPIAHTSVLRILDKAAIKSDENSASKVCTVTEVEEAKLLVGLLPVWLASIIPSTMITQAGTLFVKQAETLDRHVGSSFQFPAASATAFLTLSMLITTVVYDRLLVPFLRRYTGNPKGITALQRMGAGILIQVFVMIVAMVVEMKRLDVIKEHGLANQKKATVPRSIFTLIPQFALMGMADALVDIGKIDFFYDQAPESMQSLGTSLYTSSHGVGAFMSSVLLTAVSNISARGGRKGWILNNLNASHLDYYYAFLAVLLFLNFMFFLFVSYMYVYKREITDSLGKDSEKAIEILAVNIKCDVDVMGTQSKSK</sequence>
<feature type="transmembrane region" description="Helical" evidence="6">
    <location>
        <begin position="381"/>
        <end position="401"/>
    </location>
</feature>
<evidence type="ECO:0008006" key="9">
    <source>
        <dbReference type="Google" id="ProtNLM"/>
    </source>
</evidence>
<evidence type="ECO:0000256" key="4">
    <source>
        <dbReference type="ARBA" id="ARBA00022989"/>
    </source>
</evidence>
<feature type="transmembrane region" description="Helical" evidence="6">
    <location>
        <begin position="421"/>
        <end position="442"/>
    </location>
</feature>
<keyword evidence="4 6" id="KW-1133">Transmembrane helix</keyword>
<dbReference type="EMBL" id="JAHRHJ020003813">
    <property type="protein sequence ID" value="KAH9289979.1"/>
    <property type="molecule type" value="Genomic_DNA"/>
</dbReference>
<keyword evidence="3 6" id="KW-0812">Transmembrane</keyword>
<dbReference type="InterPro" id="IPR036259">
    <property type="entry name" value="MFS_trans_sf"/>
</dbReference>
<evidence type="ECO:0000256" key="1">
    <source>
        <dbReference type="ARBA" id="ARBA00004141"/>
    </source>
</evidence>
<feature type="transmembrane region" description="Helical" evidence="6">
    <location>
        <begin position="507"/>
        <end position="530"/>
    </location>
</feature>
<gene>
    <name evidence="7" type="ORF">KI387_034096</name>
</gene>
<evidence type="ECO:0000256" key="2">
    <source>
        <dbReference type="ARBA" id="ARBA00005982"/>
    </source>
</evidence>
<dbReference type="GO" id="GO:0016020">
    <property type="term" value="C:membrane"/>
    <property type="evidence" value="ECO:0007669"/>
    <property type="project" value="UniProtKB-SubCell"/>
</dbReference>
<evidence type="ECO:0000256" key="3">
    <source>
        <dbReference type="ARBA" id="ARBA00022692"/>
    </source>
</evidence>
<keyword evidence="5 6" id="KW-0472">Membrane</keyword>
<feature type="transmembrane region" description="Helical" evidence="6">
    <location>
        <begin position="200"/>
        <end position="222"/>
    </location>
</feature>
<feature type="transmembrane region" description="Helical" evidence="6">
    <location>
        <begin position="550"/>
        <end position="575"/>
    </location>
</feature>